<accession>A0A6A6EJR4</accession>
<gene>
    <name evidence="1" type="ORF">K469DRAFT_555284</name>
</gene>
<evidence type="ECO:0000313" key="1">
    <source>
        <dbReference type="EMBL" id="KAF2191904.1"/>
    </source>
</evidence>
<dbReference type="PANTHER" id="PTHR10039:SF16">
    <property type="entry name" value="GPI INOSITOL-DEACYLASE"/>
    <property type="match status" value="1"/>
</dbReference>
<protein>
    <submittedName>
        <fullName evidence="1">Uncharacterized protein</fullName>
    </submittedName>
</protein>
<reference evidence="1" key="1">
    <citation type="journal article" date="2020" name="Stud. Mycol.">
        <title>101 Dothideomycetes genomes: a test case for predicting lifestyles and emergence of pathogens.</title>
        <authorList>
            <person name="Haridas S."/>
            <person name="Albert R."/>
            <person name="Binder M."/>
            <person name="Bloem J."/>
            <person name="Labutti K."/>
            <person name="Salamov A."/>
            <person name="Andreopoulos B."/>
            <person name="Baker S."/>
            <person name="Barry K."/>
            <person name="Bills G."/>
            <person name="Bluhm B."/>
            <person name="Cannon C."/>
            <person name="Castanera R."/>
            <person name="Culley D."/>
            <person name="Daum C."/>
            <person name="Ezra D."/>
            <person name="Gonzalez J."/>
            <person name="Henrissat B."/>
            <person name="Kuo A."/>
            <person name="Liang C."/>
            <person name="Lipzen A."/>
            <person name="Lutzoni F."/>
            <person name="Magnuson J."/>
            <person name="Mondo S."/>
            <person name="Nolan M."/>
            <person name="Ohm R."/>
            <person name="Pangilinan J."/>
            <person name="Park H.-J."/>
            <person name="Ramirez L."/>
            <person name="Alfaro M."/>
            <person name="Sun H."/>
            <person name="Tritt A."/>
            <person name="Yoshinaga Y."/>
            <person name="Zwiers L.-H."/>
            <person name="Turgeon B."/>
            <person name="Goodwin S."/>
            <person name="Spatafora J."/>
            <person name="Crous P."/>
            <person name="Grigoriev I."/>
        </authorList>
    </citation>
    <scope>NUCLEOTIDE SEQUENCE</scope>
    <source>
        <strain evidence="1">CBS 207.26</strain>
    </source>
</reference>
<evidence type="ECO:0000313" key="2">
    <source>
        <dbReference type="Proteomes" id="UP000800200"/>
    </source>
</evidence>
<dbReference type="OrthoDB" id="3787216at2759"/>
<name>A0A6A6EJR4_9PEZI</name>
<proteinExistence type="predicted"/>
<dbReference type="AlphaFoldDB" id="A0A6A6EJR4"/>
<dbReference type="PANTHER" id="PTHR10039">
    <property type="entry name" value="AMELOGENIN"/>
    <property type="match status" value="1"/>
</dbReference>
<sequence length="131" mass="14687">LSQTEGVHNTFDECVSDLPKLLDFVAQRSSATSRVKWVISSRNWPDIEERLVRAGHKVRLSLELNAESVSTAVNIFIEQKVSQLAQQKKYDERTQEAVLDHLASNASDTFLWVALVCQSLEKSHGGMCARS</sequence>
<keyword evidence="2" id="KW-1185">Reference proteome</keyword>
<dbReference type="Proteomes" id="UP000800200">
    <property type="component" value="Unassembled WGS sequence"/>
</dbReference>
<feature type="non-terminal residue" evidence="1">
    <location>
        <position position="1"/>
    </location>
</feature>
<organism evidence="1 2">
    <name type="scientific">Zopfia rhizophila CBS 207.26</name>
    <dbReference type="NCBI Taxonomy" id="1314779"/>
    <lineage>
        <taxon>Eukaryota</taxon>
        <taxon>Fungi</taxon>
        <taxon>Dikarya</taxon>
        <taxon>Ascomycota</taxon>
        <taxon>Pezizomycotina</taxon>
        <taxon>Dothideomycetes</taxon>
        <taxon>Dothideomycetes incertae sedis</taxon>
        <taxon>Zopfiaceae</taxon>
        <taxon>Zopfia</taxon>
    </lineage>
</organism>
<dbReference type="EMBL" id="ML994616">
    <property type="protein sequence ID" value="KAF2191904.1"/>
    <property type="molecule type" value="Genomic_DNA"/>
</dbReference>